<gene>
    <name evidence="6" type="ORF">A3G33_09750</name>
</gene>
<comment type="subcellular location">
    <subcellularLocation>
        <location evidence="5">Cell membrane</location>
        <topology evidence="5">Multi-pass membrane protein</topology>
    </subcellularLocation>
    <subcellularLocation>
        <location evidence="1">Membrane</location>
        <topology evidence="1">Multi-pass membrane protein</topology>
    </subcellularLocation>
</comment>
<dbReference type="PANTHER" id="PTHR43701">
    <property type="entry name" value="MEMBRANE TRANSPORTER PROTEIN MJ0441-RELATED"/>
    <property type="match status" value="1"/>
</dbReference>
<reference evidence="6 7" key="1">
    <citation type="journal article" date="2016" name="Nat. Commun.">
        <title>Thousands of microbial genomes shed light on interconnected biogeochemical processes in an aquifer system.</title>
        <authorList>
            <person name="Anantharaman K."/>
            <person name="Brown C.T."/>
            <person name="Hug L.A."/>
            <person name="Sharon I."/>
            <person name="Castelle C.J."/>
            <person name="Probst A.J."/>
            <person name="Thomas B.C."/>
            <person name="Singh A."/>
            <person name="Wilkins M.J."/>
            <person name="Karaoz U."/>
            <person name="Brodie E.L."/>
            <person name="Williams K.H."/>
            <person name="Hubbard S.S."/>
            <person name="Banfield J.F."/>
        </authorList>
    </citation>
    <scope>NUCLEOTIDE SEQUENCE [LARGE SCALE GENOMIC DNA]</scope>
</reference>
<sequence length="117" mass="12492">MTLFLTVLICLIAGLASSLLGIGGGAILVPLFHYLLKMDMHLAIGTSLAVIIPTTLAGTFQHIVAKNVDWRVFAIASVCAIIGAIIGANLCMKIDAQMLKKIFAVFILLIAIRMLIQ</sequence>
<keyword evidence="3 5" id="KW-1133">Transmembrane helix</keyword>
<evidence type="ECO:0000313" key="7">
    <source>
        <dbReference type="Proteomes" id="UP000178187"/>
    </source>
</evidence>
<evidence type="ECO:0000256" key="3">
    <source>
        <dbReference type="ARBA" id="ARBA00022989"/>
    </source>
</evidence>
<keyword evidence="5" id="KW-1003">Cell membrane</keyword>
<dbReference type="PANTHER" id="PTHR43701:SF2">
    <property type="entry name" value="MEMBRANE TRANSPORTER PROTEIN YJNA-RELATED"/>
    <property type="match status" value="1"/>
</dbReference>
<comment type="caution">
    <text evidence="6">The sequence shown here is derived from an EMBL/GenBank/DDBJ whole genome shotgun (WGS) entry which is preliminary data.</text>
</comment>
<feature type="transmembrane region" description="Helical" evidence="5">
    <location>
        <begin position="6"/>
        <end position="35"/>
    </location>
</feature>
<feature type="transmembrane region" description="Helical" evidence="5">
    <location>
        <begin position="98"/>
        <end position="116"/>
    </location>
</feature>
<feature type="transmembrane region" description="Helical" evidence="5">
    <location>
        <begin position="70"/>
        <end position="91"/>
    </location>
</feature>
<evidence type="ECO:0000256" key="5">
    <source>
        <dbReference type="RuleBase" id="RU363041"/>
    </source>
</evidence>
<evidence type="ECO:0000256" key="2">
    <source>
        <dbReference type="ARBA" id="ARBA00022692"/>
    </source>
</evidence>
<feature type="transmembrane region" description="Helical" evidence="5">
    <location>
        <begin position="42"/>
        <end position="64"/>
    </location>
</feature>
<keyword evidence="2 5" id="KW-0812">Transmembrane</keyword>
<dbReference type="Pfam" id="PF01925">
    <property type="entry name" value="TauE"/>
    <property type="match status" value="1"/>
</dbReference>
<evidence type="ECO:0000256" key="1">
    <source>
        <dbReference type="ARBA" id="ARBA00004141"/>
    </source>
</evidence>
<dbReference type="InterPro" id="IPR002781">
    <property type="entry name" value="TM_pro_TauE-like"/>
</dbReference>
<evidence type="ECO:0000313" key="6">
    <source>
        <dbReference type="EMBL" id="OGW97463.1"/>
    </source>
</evidence>
<evidence type="ECO:0000256" key="4">
    <source>
        <dbReference type="ARBA" id="ARBA00023136"/>
    </source>
</evidence>
<dbReference type="Proteomes" id="UP000178187">
    <property type="component" value="Unassembled WGS sequence"/>
</dbReference>
<dbReference type="EMBL" id="MHFR01000042">
    <property type="protein sequence ID" value="OGW97463.1"/>
    <property type="molecule type" value="Genomic_DNA"/>
</dbReference>
<dbReference type="GO" id="GO:0005886">
    <property type="term" value="C:plasma membrane"/>
    <property type="evidence" value="ECO:0007669"/>
    <property type="project" value="UniProtKB-SubCell"/>
</dbReference>
<comment type="similarity">
    <text evidence="5">Belongs to the 4-toluene sulfonate uptake permease (TSUP) (TC 2.A.102) family.</text>
</comment>
<proteinExistence type="inferred from homology"/>
<dbReference type="InterPro" id="IPR051598">
    <property type="entry name" value="TSUP/Inactive_protease-like"/>
</dbReference>
<organism evidence="6 7">
    <name type="scientific">Candidatus Danuiimicrobium aquiferis</name>
    <dbReference type="NCBI Taxonomy" id="1801832"/>
    <lineage>
        <taxon>Bacteria</taxon>
        <taxon>Pseudomonadati</taxon>
        <taxon>Candidatus Omnitrophota</taxon>
        <taxon>Candidatus Danuiimicrobium</taxon>
    </lineage>
</organism>
<accession>A0A1G1KX17</accession>
<name>A0A1G1KX17_9BACT</name>
<dbReference type="AlphaFoldDB" id="A0A1G1KX17"/>
<keyword evidence="4 5" id="KW-0472">Membrane</keyword>
<protein>
    <recommendedName>
        <fullName evidence="5">Probable membrane transporter protein</fullName>
    </recommendedName>
</protein>